<reference evidence="2 3" key="1">
    <citation type="journal article" date="2014" name="Genome Announc.">
        <title>Draft genome sequences of eight enterohepatic helicobacter species isolated from both laboratory and wild rodents.</title>
        <authorList>
            <person name="Sheh A."/>
            <person name="Shen Z."/>
            <person name="Fox J.G."/>
        </authorList>
    </citation>
    <scope>NUCLEOTIDE SEQUENCE [LARGE SCALE GENOMIC DNA]</scope>
    <source>
        <strain evidence="2 3">MIT 01-6451</strain>
    </source>
</reference>
<dbReference type="OrthoDB" id="5329836at2"/>
<gene>
    <name evidence="2" type="ORF">LS65_001860</name>
</gene>
<feature type="signal peptide" evidence="1">
    <location>
        <begin position="1"/>
        <end position="19"/>
    </location>
</feature>
<dbReference type="Proteomes" id="UP000029707">
    <property type="component" value="Unassembled WGS sequence"/>
</dbReference>
<evidence type="ECO:0000256" key="1">
    <source>
        <dbReference type="SAM" id="SignalP"/>
    </source>
</evidence>
<keyword evidence="3" id="KW-1185">Reference proteome</keyword>
<keyword evidence="1" id="KW-0732">Signal</keyword>
<feature type="chain" id="PRO_5020839928" description="Outer membrane beta-barrel protein" evidence="1">
    <location>
        <begin position="20"/>
        <end position="175"/>
    </location>
</feature>
<comment type="caution">
    <text evidence="2">The sequence shown here is derived from an EMBL/GenBank/DDBJ whole genome shotgun (WGS) entry which is preliminary data.</text>
</comment>
<dbReference type="EMBL" id="JRMQ02000002">
    <property type="protein sequence ID" value="TLE02696.1"/>
    <property type="molecule type" value="Genomic_DNA"/>
</dbReference>
<protein>
    <recommendedName>
        <fullName evidence="4">Outer membrane beta-barrel protein</fullName>
    </recommendedName>
</protein>
<name>A0A4U8TRA2_9HELI</name>
<evidence type="ECO:0000313" key="2">
    <source>
        <dbReference type="EMBL" id="TLE02696.1"/>
    </source>
</evidence>
<proteinExistence type="predicted"/>
<dbReference type="AlphaFoldDB" id="A0A4U8TRA2"/>
<evidence type="ECO:0008006" key="4">
    <source>
        <dbReference type="Google" id="ProtNLM"/>
    </source>
</evidence>
<accession>A0A4U8TRA2</accession>
<organism evidence="2 3">
    <name type="scientific">Helicobacter japonicus</name>
    <dbReference type="NCBI Taxonomy" id="425400"/>
    <lineage>
        <taxon>Bacteria</taxon>
        <taxon>Pseudomonadati</taxon>
        <taxon>Campylobacterota</taxon>
        <taxon>Epsilonproteobacteria</taxon>
        <taxon>Campylobacterales</taxon>
        <taxon>Helicobacteraceae</taxon>
        <taxon>Helicobacter</taxon>
    </lineage>
</organism>
<evidence type="ECO:0000313" key="3">
    <source>
        <dbReference type="Proteomes" id="UP000029707"/>
    </source>
</evidence>
<sequence length="175" mass="20008">MRRVAIIGQILLVCFYTSAYGESTPLSPPNIPALDSEDSQNNDKEYEYSSYGLGDFLFDERFYYPKAFDKKLNTTTSGGAFSKLSILVNTFGTEYGFVFNEDSMTSHHYSQKHIAFDFGKLSFGGVGKNFPQFFGAKFRYEYGFSGQDSHRFGIEGYWHPTFFNIRGWQILSLEV</sequence>
<dbReference type="STRING" id="425400.LS65_08140"/>
<dbReference type="RefSeq" id="WP_138129738.1">
    <property type="nucleotide sequence ID" value="NZ_CAJUDB010000001.1"/>
</dbReference>